<dbReference type="AlphaFoldDB" id="A0A9D2FQK6"/>
<evidence type="ECO:0000313" key="7">
    <source>
        <dbReference type="Proteomes" id="UP000824056"/>
    </source>
</evidence>
<dbReference type="PRINTS" id="PR00035">
    <property type="entry name" value="HTHGNTR"/>
</dbReference>
<dbReference type="InterPro" id="IPR011663">
    <property type="entry name" value="UTRA"/>
</dbReference>
<proteinExistence type="predicted"/>
<gene>
    <name evidence="6" type="primary">treR</name>
    <name evidence="6" type="ORF">H9809_04645</name>
</gene>
<name>A0A9D2FQK6_9FIRM</name>
<dbReference type="PANTHER" id="PTHR44846:SF12">
    <property type="entry name" value="HTH-TYPE TRANSCRIPTIONAL REGULATOR TRER"/>
    <property type="match status" value="1"/>
</dbReference>
<dbReference type="PANTHER" id="PTHR44846">
    <property type="entry name" value="MANNOSYL-D-GLYCERATE TRANSPORT/METABOLISM SYSTEM REPRESSOR MNGR-RELATED"/>
    <property type="match status" value="1"/>
</dbReference>
<dbReference type="GO" id="GO:0045892">
    <property type="term" value="P:negative regulation of DNA-templated transcription"/>
    <property type="evidence" value="ECO:0007669"/>
    <property type="project" value="TreeGrafter"/>
</dbReference>
<dbReference type="InterPro" id="IPR036390">
    <property type="entry name" value="WH_DNA-bd_sf"/>
</dbReference>
<dbReference type="Proteomes" id="UP000824056">
    <property type="component" value="Unassembled WGS sequence"/>
</dbReference>
<keyword evidence="3" id="KW-0804">Transcription</keyword>
<dbReference type="InterPro" id="IPR028978">
    <property type="entry name" value="Chorismate_lyase_/UTRA_dom_sf"/>
</dbReference>
<dbReference type="InterPro" id="IPR000524">
    <property type="entry name" value="Tscrpt_reg_HTH_GntR"/>
</dbReference>
<feature type="domain" description="HTH gntR-type" evidence="5">
    <location>
        <begin position="3"/>
        <end position="71"/>
    </location>
</feature>
<dbReference type="NCBIfam" id="TIGR02404">
    <property type="entry name" value="trehalos_R_Bsub"/>
    <property type="match status" value="1"/>
</dbReference>
<dbReference type="SMART" id="SM00866">
    <property type="entry name" value="UTRA"/>
    <property type="match status" value="1"/>
</dbReference>
<accession>A0A9D2FQK6</accession>
<evidence type="ECO:0000259" key="5">
    <source>
        <dbReference type="PROSITE" id="PS50949"/>
    </source>
</evidence>
<dbReference type="GO" id="GO:0003700">
    <property type="term" value="F:DNA-binding transcription factor activity"/>
    <property type="evidence" value="ECO:0007669"/>
    <property type="project" value="UniProtKB-UniRule"/>
</dbReference>
<dbReference type="CDD" id="cd07377">
    <property type="entry name" value="WHTH_GntR"/>
    <property type="match status" value="1"/>
</dbReference>
<reference evidence="6" key="2">
    <citation type="submission" date="2021-04" db="EMBL/GenBank/DDBJ databases">
        <authorList>
            <person name="Gilroy R."/>
        </authorList>
    </citation>
    <scope>NUCLEOTIDE SEQUENCE</scope>
    <source>
        <strain evidence="6">1068</strain>
    </source>
</reference>
<dbReference type="Gene3D" id="3.40.1410.10">
    <property type="entry name" value="Chorismate lyase-like"/>
    <property type="match status" value="1"/>
</dbReference>
<comment type="caution">
    <text evidence="6">The sequence shown here is derived from an EMBL/GenBank/DDBJ whole genome shotgun (WGS) entry which is preliminary data.</text>
</comment>
<keyword evidence="2" id="KW-0238">DNA-binding</keyword>
<dbReference type="SUPFAM" id="SSF46785">
    <property type="entry name" value="Winged helix' DNA-binding domain"/>
    <property type="match status" value="1"/>
</dbReference>
<evidence type="ECO:0000256" key="2">
    <source>
        <dbReference type="ARBA" id="ARBA00023125"/>
    </source>
</evidence>
<evidence type="ECO:0000256" key="4">
    <source>
        <dbReference type="NCBIfam" id="TIGR02404"/>
    </source>
</evidence>
<dbReference type="Gene3D" id="1.10.10.10">
    <property type="entry name" value="Winged helix-like DNA-binding domain superfamily/Winged helix DNA-binding domain"/>
    <property type="match status" value="1"/>
</dbReference>
<evidence type="ECO:0000256" key="1">
    <source>
        <dbReference type="ARBA" id="ARBA00023015"/>
    </source>
</evidence>
<dbReference type="GO" id="GO:0003677">
    <property type="term" value="F:DNA binding"/>
    <property type="evidence" value="ECO:0007669"/>
    <property type="project" value="UniProtKB-UniRule"/>
</dbReference>
<dbReference type="EMBL" id="DXBG01000114">
    <property type="protein sequence ID" value="HIZ65178.1"/>
    <property type="molecule type" value="Genomic_DNA"/>
</dbReference>
<evidence type="ECO:0000256" key="3">
    <source>
        <dbReference type="ARBA" id="ARBA00023163"/>
    </source>
</evidence>
<dbReference type="PROSITE" id="PS50949">
    <property type="entry name" value="HTH_GNTR"/>
    <property type="match status" value="1"/>
</dbReference>
<sequence>MPKAKYEAIYKDLKQKIEEEDFSYLELLPSENTLILNYDCSRNTVRRAISRLVTDGYVQTLQGKGVRNIFRPIEQTSYTIGGIESFKESSIRNHKKGETRVLQFMELTADQKISNRTGFPLGSELYYIQRLHLLDGKPLILNHNYFLKSAVPGLTPEIAQNSIYEYLEKDLHMTIVNSKRIMTVEKITQIDEKYLELDVNDYNCMAVISSQTFNSDGIMFEYTQSRHRPDYFRFQDNAVRRQVV</sequence>
<reference evidence="6" key="1">
    <citation type="journal article" date="2021" name="PeerJ">
        <title>Extensive microbial diversity within the chicken gut microbiome revealed by metagenomics and culture.</title>
        <authorList>
            <person name="Gilroy R."/>
            <person name="Ravi A."/>
            <person name="Getino M."/>
            <person name="Pursley I."/>
            <person name="Horton D.L."/>
            <person name="Alikhan N.F."/>
            <person name="Baker D."/>
            <person name="Gharbi K."/>
            <person name="Hall N."/>
            <person name="Watson M."/>
            <person name="Adriaenssens E.M."/>
            <person name="Foster-Nyarko E."/>
            <person name="Jarju S."/>
            <person name="Secka A."/>
            <person name="Antonio M."/>
            <person name="Oren A."/>
            <person name="Chaudhuri R.R."/>
            <person name="La Ragione R."/>
            <person name="Hildebrand F."/>
            <person name="Pallen M.J."/>
        </authorList>
    </citation>
    <scope>NUCLEOTIDE SEQUENCE</scope>
    <source>
        <strain evidence="6">1068</strain>
    </source>
</reference>
<keyword evidence="1" id="KW-0805">Transcription regulation</keyword>
<dbReference type="InterPro" id="IPR050679">
    <property type="entry name" value="Bact_HTH_transcr_reg"/>
</dbReference>
<dbReference type="SUPFAM" id="SSF64288">
    <property type="entry name" value="Chorismate lyase-like"/>
    <property type="match status" value="1"/>
</dbReference>
<dbReference type="SMART" id="SM00345">
    <property type="entry name" value="HTH_GNTR"/>
    <property type="match status" value="1"/>
</dbReference>
<evidence type="ECO:0000313" key="6">
    <source>
        <dbReference type="EMBL" id="HIZ65178.1"/>
    </source>
</evidence>
<organism evidence="6 7">
    <name type="scientific">Candidatus Blautia pullicola</name>
    <dbReference type="NCBI Taxonomy" id="2838498"/>
    <lineage>
        <taxon>Bacteria</taxon>
        <taxon>Bacillati</taxon>
        <taxon>Bacillota</taxon>
        <taxon>Clostridia</taxon>
        <taxon>Lachnospirales</taxon>
        <taxon>Lachnospiraceae</taxon>
        <taxon>Blautia</taxon>
    </lineage>
</organism>
<dbReference type="InterPro" id="IPR012770">
    <property type="entry name" value="TreR"/>
</dbReference>
<protein>
    <recommendedName>
        <fullName evidence="4">Trehalose operon repressor</fullName>
    </recommendedName>
</protein>
<dbReference type="Pfam" id="PF07702">
    <property type="entry name" value="UTRA"/>
    <property type="match status" value="1"/>
</dbReference>
<dbReference type="Pfam" id="PF00392">
    <property type="entry name" value="GntR"/>
    <property type="match status" value="1"/>
</dbReference>
<dbReference type="InterPro" id="IPR036388">
    <property type="entry name" value="WH-like_DNA-bd_sf"/>
</dbReference>